<keyword evidence="8" id="KW-0325">Glycoprotein</keyword>
<comment type="subcellular location">
    <subcellularLocation>
        <location evidence="1">Secreted</location>
    </subcellularLocation>
</comment>
<dbReference type="SUPFAM" id="SSF54427">
    <property type="entry name" value="NTF2-like"/>
    <property type="match status" value="1"/>
</dbReference>
<dbReference type="InterPro" id="IPR032710">
    <property type="entry name" value="NTF2-like_dom_sf"/>
</dbReference>
<dbReference type="InterPro" id="IPR029058">
    <property type="entry name" value="AB_hydrolase_fold"/>
</dbReference>
<dbReference type="GeneID" id="63798376"/>
<accession>A0A364LBE3</accession>
<dbReference type="PANTHER" id="PTHR42721">
    <property type="entry name" value="SUGAR HYDROLASE-RELATED"/>
    <property type="match status" value="1"/>
</dbReference>
<evidence type="ECO:0000259" key="16">
    <source>
        <dbReference type="Pfam" id="PF01915"/>
    </source>
</evidence>
<dbReference type="RefSeq" id="XP_040737664.1">
    <property type="nucleotide sequence ID" value="XM_040882048.1"/>
</dbReference>
<comment type="similarity">
    <text evidence="3">Belongs to the glycosyl hydrolase 3 family.</text>
</comment>
<dbReference type="Pfam" id="PF07366">
    <property type="entry name" value="SnoaL"/>
    <property type="match status" value="1"/>
</dbReference>
<evidence type="ECO:0000256" key="13">
    <source>
        <dbReference type="ARBA" id="ARBA00026107"/>
    </source>
</evidence>
<keyword evidence="18" id="KW-1185">Reference proteome</keyword>
<dbReference type="GO" id="GO:0008236">
    <property type="term" value="F:serine-type peptidase activity"/>
    <property type="evidence" value="ECO:0007669"/>
    <property type="project" value="InterPro"/>
</dbReference>
<gene>
    <name evidence="17" type="ORF">BHQ10_009162</name>
</gene>
<dbReference type="EC" id="3.2.1.37" evidence="13"/>
<dbReference type="Proteomes" id="UP000249363">
    <property type="component" value="Unassembled WGS sequence"/>
</dbReference>
<dbReference type="Pfam" id="PF00326">
    <property type="entry name" value="Peptidase_S9"/>
    <property type="match status" value="1"/>
</dbReference>
<evidence type="ECO:0000256" key="11">
    <source>
        <dbReference type="ARBA" id="ARBA00023326"/>
    </source>
</evidence>
<dbReference type="Gene3D" id="3.10.450.50">
    <property type="match status" value="1"/>
</dbReference>
<evidence type="ECO:0000259" key="15">
    <source>
        <dbReference type="Pfam" id="PF00933"/>
    </source>
</evidence>
<dbReference type="InterPro" id="IPR002772">
    <property type="entry name" value="Glyco_hydro_3_C"/>
</dbReference>
<feature type="domain" description="Glycoside hydrolase family 3 C-terminal" evidence="16">
    <location>
        <begin position="495"/>
        <end position="726"/>
    </location>
</feature>
<dbReference type="OrthoDB" id="424610at2759"/>
<dbReference type="EMBL" id="MIKG01000023">
    <property type="protein sequence ID" value="RAO73150.1"/>
    <property type="molecule type" value="Genomic_DNA"/>
</dbReference>
<dbReference type="GO" id="GO:0005576">
    <property type="term" value="C:extracellular region"/>
    <property type="evidence" value="ECO:0007669"/>
    <property type="project" value="UniProtKB-SubCell"/>
</dbReference>
<dbReference type="SUPFAM" id="SSF53474">
    <property type="entry name" value="alpha/beta-Hydrolases"/>
    <property type="match status" value="1"/>
</dbReference>
<dbReference type="InterPro" id="IPR036962">
    <property type="entry name" value="Glyco_hydro_3_N_sf"/>
</dbReference>
<dbReference type="STRING" id="1196081.A0A364LBE3"/>
<comment type="pathway">
    <text evidence="2">Glycan degradation; xylan degradation.</text>
</comment>
<keyword evidence="11" id="KW-0624">Polysaccharide degradation</keyword>
<keyword evidence="4" id="KW-0964">Secreted</keyword>
<evidence type="ECO:0000313" key="17">
    <source>
        <dbReference type="EMBL" id="RAO73150.1"/>
    </source>
</evidence>
<dbReference type="GO" id="GO:0009044">
    <property type="term" value="F:xylan 1,4-beta-xylosidase activity"/>
    <property type="evidence" value="ECO:0007669"/>
    <property type="project" value="UniProtKB-EC"/>
</dbReference>
<comment type="caution">
    <text evidence="17">The sequence shown here is derived from an EMBL/GenBank/DDBJ whole genome shotgun (WGS) entry which is preliminary data.</text>
</comment>
<proteinExistence type="inferred from homology"/>
<dbReference type="GO" id="GO:0031222">
    <property type="term" value="P:arabinan catabolic process"/>
    <property type="evidence" value="ECO:0007669"/>
    <property type="project" value="TreeGrafter"/>
</dbReference>
<dbReference type="GO" id="GO:0045493">
    <property type="term" value="P:xylan catabolic process"/>
    <property type="evidence" value="ECO:0007669"/>
    <property type="project" value="UniProtKB-UniPathway"/>
</dbReference>
<dbReference type="PANTHER" id="PTHR42721:SF3">
    <property type="entry name" value="BETA-D-XYLOSIDASE 5-RELATED"/>
    <property type="match status" value="1"/>
</dbReference>
<dbReference type="AlphaFoldDB" id="A0A364LBE3"/>
<dbReference type="Pfam" id="PF01915">
    <property type="entry name" value="Glyco_hydro_3_C"/>
    <property type="match status" value="1"/>
</dbReference>
<keyword evidence="5" id="KW-0858">Xylan degradation</keyword>
<dbReference type="Gene3D" id="3.20.20.300">
    <property type="entry name" value="Glycoside hydrolase, family 3, N-terminal domain"/>
    <property type="match status" value="1"/>
</dbReference>
<dbReference type="GO" id="GO:0006508">
    <property type="term" value="P:proteolysis"/>
    <property type="evidence" value="ECO:0007669"/>
    <property type="project" value="InterPro"/>
</dbReference>
<dbReference type="InterPro" id="IPR036881">
    <property type="entry name" value="Glyco_hydro_3_C_sf"/>
</dbReference>
<dbReference type="Pfam" id="PF00933">
    <property type="entry name" value="Glyco_hydro_3"/>
    <property type="match status" value="1"/>
</dbReference>
<reference evidence="17 18" key="1">
    <citation type="journal article" date="2017" name="Biotechnol. Biofuels">
        <title>Differential beta-glucosidase expression as a function of carbon source availability in Talaromyces amestolkiae: a genomic and proteomic approach.</title>
        <authorList>
            <person name="de Eugenio L.I."/>
            <person name="Mendez-Liter J.A."/>
            <person name="Nieto-Dominguez M."/>
            <person name="Alonso L."/>
            <person name="Gil-Munoz J."/>
            <person name="Barriuso J."/>
            <person name="Prieto A."/>
            <person name="Martinez M.J."/>
        </authorList>
    </citation>
    <scope>NUCLEOTIDE SEQUENCE [LARGE SCALE GENOMIC DNA]</scope>
    <source>
        <strain evidence="17 18">CIB</strain>
    </source>
</reference>
<feature type="domain" description="Peptidase S9 prolyl oligopeptidase catalytic" evidence="14">
    <location>
        <begin position="892"/>
        <end position="933"/>
    </location>
</feature>
<dbReference type="InterPro" id="IPR001764">
    <property type="entry name" value="Glyco_hydro_3_N"/>
</dbReference>
<dbReference type="InterPro" id="IPR001375">
    <property type="entry name" value="Peptidase_S9_cat"/>
</dbReference>
<dbReference type="UniPathway" id="UPA00114"/>
<evidence type="ECO:0000313" key="18">
    <source>
        <dbReference type="Proteomes" id="UP000249363"/>
    </source>
</evidence>
<dbReference type="Gene3D" id="3.40.50.1820">
    <property type="entry name" value="alpha/beta hydrolase"/>
    <property type="match status" value="1"/>
</dbReference>
<evidence type="ECO:0000256" key="3">
    <source>
        <dbReference type="ARBA" id="ARBA00005336"/>
    </source>
</evidence>
<keyword evidence="6" id="KW-0732">Signal</keyword>
<evidence type="ECO:0000256" key="12">
    <source>
        <dbReference type="ARBA" id="ARBA00024574"/>
    </source>
</evidence>
<dbReference type="GO" id="GO:0030638">
    <property type="term" value="P:polyketide metabolic process"/>
    <property type="evidence" value="ECO:0007669"/>
    <property type="project" value="InterPro"/>
</dbReference>
<name>A0A364LBE3_TALAM</name>
<organism evidence="17 18">
    <name type="scientific">Talaromyces amestolkiae</name>
    <dbReference type="NCBI Taxonomy" id="1196081"/>
    <lineage>
        <taxon>Eukaryota</taxon>
        <taxon>Fungi</taxon>
        <taxon>Dikarya</taxon>
        <taxon>Ascomycota</taxon>
        <taxon>Pezizomycotina</taxon>
        <taxon>Eurotiomycetes</taxon>
        <taxon>Eurotiomycetidae</taxon>
        <taxon>Eurotiales</taxon>
        <taxon>Trichocomaceae</taxon>
        <taxon>Talaromyces</taxon>
        <taxon>Talaromyces sect. Talaromyces</taxon>
    </lineage>
</organism>
<evidence type="ECO:0000256" key="1">
    <source>
        <dbReference type="ARBA" id="ARBA00004613"/>
    </source>
</evidence>
<dbReference type="GO" id="GO:0046556">
    <property type="term" value="F:alpha-L-arabinofuranosidase activity"/>
    <property type="evidence" value="ECO:0007669"/>
    <property type="project" value="TreeGrafter"/>
</dbReference>
<keyword evidence="9" id="KW-0119">Carbohydrate metabolism</keyword>
<dbReference type="InterPro" id="IPR009959">
    <property type="entry name" value="Cyclase_SnoaL-like"/>
</dbReference>
<keyword evidence="7" id="KW-0378">Hydrolase</keyword>
<evidence type="ECO:0000256" key="2">
    <source>
        <dbReference type="ARBA" id="ARBA00004851"/>
    </source>
</evidence>
<dbReference type="FunFam" id="3.40.50.1700:FF:000007">
    <property type="entry name" value="Exo-1,4-beta-xylosidase xlnD"/>
    <property type="match status" value="1"/>
</dbReference>
<evidence type="ECO:0000256" key="9">
    <source>
        <dbReference type="ARBA" id="ARBA00023277"/>
    </source>
</evidence>
<keyword evidence="10" id="KW-0326">Glycosidase</keyword>
<sequence>MMAANLRQRMDRFLDFINSGDESIGREVVSESAVFHVPFSEQPLTGLAGYMQILGMMRSSFPDVQWSIDETVIEGDKVVAKFTLSGTHKGEFFGVPPTGRKIQARAMNIYRFYEDKILEETGLPDIFAIMLQIGAIKPPQPPQCHKVCDTSLSITERVKSLVDSLTLEEKILNVVDASAGSARLGLPPHEWCNEATHGVGSAPGVQFTEKPANFSYATSFPAPILTAASFDDGLVRKIAGVIGKEGRAFANNGFSGFDFWAPNINPFRDPRWGRGQETPGEDTFVVQSYIRNFIPGLQGNDPEEKQVIATCKHYAVYDLETGRYGNDYNPSQQDLADYFLAPFKTCVRDTGVGSVMCAYNAVDGIPSCASEYLLEQVLRQQWNFTADYNYVVSDCDAVTDIWRYHNFTDTEEAAASVAMNAGTDLECGSSYLKLNESLAASQITARSIDRSLTRLYSALFTVGFFDGGKYSGLDFSDVSTPEAQALAYQAAVEGMTLLKNDQNLLPIRSSHNYKSIALIGPFANATTQMQGDYSGVPPYLISPLQAFETHSEWEINYSVGTGINNQSTAGFGPALAAAEKSDLTIYLGGIDNSIEAETLDRTSLTWPGNQLDMVTQLSHLHKPLIVVQFGGGQLDDSSLLQNEGVQALVWAGYPSQSGGTALLDVLTGKKSIAGRLPVTQYPASYADQVSIFDINLRPALNGSYPGRTYKWYTGKPVIPFGYGLHYTHFDFEWEQTLDHGYNIQNLVASCRSDGPINDTFIWIIMIFTGIVGTLLFQFAMTVMGEHSSPSTISSGCGKALTLHSGTYTTTVNGKQRQYTLTIPQGYNPSEPYKLMFGYHWLGGTMQDVVSGSYYGIEPLAGNSAVFVAPQGLNNGWANSGGEDITFTDQMLSTLENALCIDKTQVYSMGWSYGGAMSYALACARPDVFRAVAVMSGANLSGCSPGSQPVAYYAQHGVSDSVLPFTLGEQIRDTFVKDNACTATNPPAPAAGSGTHIKTEYSGCSSGHPVWWVAFDGPHEPLATDAGASSSWTPGQIWSFFSQFF</sequence>
<dbReference type="SUPFAM" id="SSF51445">
    <property type="entry name" value="(Trans)glycosidases"/>
    <property type="match status" value="1"/>
</dbReference>
<evidence type="ECO:0000256" key="6">
    <source>
        <dbReference type="ARBA" id="ARBA00022729"/>
    </source>
</evidence>
<evidence type="ECO:0000256" key="8">
    <source>
        <dbReference type="ARBA" id="ARBA00023180"/>
    </source>
</evidence>
<evidence type="ECO:0000256" key="5">
    <source>
        <dbReference type="ARBA" id="ARBA00022651"/>
    </source>
</evidence>
<dbReference type="SUPFAM" id="SSF52279">
    <property type="entry name" value="Beta-D-glucan exohydrolase, C-terminal domain"/>
    <property type="match status" value="1"/>
</dbReference>
<evidence type="ECO:0000259" key="14">
    <source>
        <dbReference type="Pfam" id="PF00326"/>
    </source>
</evidence>
<evidence type="ECO:0000256" key="4">
    <source>
        <dbReference type="ARBA" id="ARBA00022525"/>
    </source>
</evidence>
<dbReference type="Gene3D" id="3.40.50.1700">
    <property type="entry name" value="Glycoside hydrolase family 3 C-terminal domain"/>
    <property type="match status" value="1"/>
</dbReference>
<dbReference type="InterPro" id="IPR017853">
    <property type="entry name" value="GH"/>
</dbReference>
<evidence type="ECO:0000256" key="7">
    <source>
        <dbReference type="ARBA" id="ARBA00022801"/>
    </source>
</evidence>
<comment type="catalytic activity">
    <reaction evidence="12">
        <text>Hydrolysis of (1-&gt;4)-beta-D-xylans, to remove successive D-xylose residues from the non-reducing termini.</text>
        <dbReference type="EC" id="3.2.1.37"/>
    </reaction>
</comment>
<dbReference type="InterPro" id="IPR044993">
    <property type="entry name" value="BXL"/>
</dbReference>
<evidence type="ECO:0000256" key="10">
    <source>
        <dbReference type="ARBA" id="ARBA00023295"/>
    </source>
</evidence>
<feature type="domain" description="Glycoside hydrolase family 3 N-terminal" evidence="15">
    <location>
        <begin position="214"/>
        <end position="457"/>
    </location>
</feature>
<protein>
    <recommendedName>
        <fullName evidence="13">xylan 1,4-beta-xylosidase</fullName>
        <ecNumber evidence="13">3.2.1.37</ecNumber>
    </recommendedName>
</protein>